<dbReference type="InterPro" id="IPR050237">
    <property type="entry name" value="ATP-dep_AMP-bd_enzyme"/>
</dbReference>
<dbReference type="InterPro" id="IPR045851">
    <property type="entry name" value="AMP-bd_C_sf"/>
</dbReference>
<dbReference type="InterPro" id="IPR042099">
    <property type="entry name" value="ANL_N_sf"/>
</dbReference>
<feature type="compositionally biased region" description="Pro residues" evidence="7">
    <location>
        <begin position="205"/>
        <end position="217"/>
    </location>
</feature>
<evidence type="ECO:0000256" key="3">
    <source>
        <dbReference type="ARBA" id="ARBA00022598"/>
    </source>
</evidence>
<dbReference type="STRING" id="675635.Psed_4103"/>
<dbReference type="RefSeq" id="WP_013676182.1">
    <property type="nucleotide sequence ID" value="NC_015312.1"/>
</dbReference>
<accession>F4CT48</accession>
<evidence type="ECO:0000256" key="1">
    <source>
        <dbReference type="ARBA" id="ARBA00004170"/>
    </source>
</evidence>
<dbReference type="KEGG" id="pdx:Psed_4103"/>
<evidence type="ECO:0000313" key="10">
    <source>
        <dbReference type="EMBL" id="AEA26266.1"/>
    </source>
</evidence>
<feature type="compositionally biased region" description="Pro residues" evidence="7">
    <location>
        <begin position="26"/>
        <end position="41"/>
    </location>
</feature>
<keyword evidence="3 10" id="KW-0436">Ligase</keyword>
<dbReference type="Pfam" id="PF00501">
    <property type="entry name" value="AMP-binding"/>
    <property type="match status" value="1"/>
</dbReference>
<dbReference type="Proteomes" id="UP000007809">
    <property type="component" value="Chromosome"/>
</dbReference>
<evidence type="ECO:0000256" key="7">
    <source>
        <dbReference type="SAM" id="MobiDB-lite"/>
    </source>
</evidence>
<evidence type="ECO:0000256" key="4">
    <source>
        <dbReference type="ARBA" id="ARBA00026121"/>
    </source>
</evidence>
<dbReference type="Gene3D" id="3.30.300.30">
    <property type="match status" value="1"/>
</dbReference>
<dbReference type="EC" id="6.2.1.3" evidence="4"/>
<protein>
    <recommendedName>
        <fullName evidence="5">Long-chain-fatty-acid--CoA ligase</fullName>
        <ecNumber evidence="4">6.2.1.3</ecNumber>
    </recommendedName>
    <alternativeName>
        <fullName evidence="6">Long-chain acyl-CoA synthetase</fullName>
    </alternativeName>
</protein>
<dbReference type="AlphaFoldDB" id="F4CT48"/>
<sequence length="575" mass="59649">MPEEICAQDFSTEEISAQEISTDAGPPAPHPVAPHPAPPAAPADLPALLGDLARRDPGAVVVLDRTAAGTTVPVTRGELWRRTCRLAAGLAERGVGPGDCVAVWLPNWSDALAWQFAVAARGAHVIGVNTRYNVDEVGHVLERARPVLVVLAHAFHGLDLLGRLREALSAIDAPAPAVVLVAGPGEPAPDPGAADVGGGSWAPDPTGPAPEPAPSDPAAPVVAFTTSGSTGMPKLAAHSGSAVLRQAVADAAAMGGLGEADTMLCALPLSGVYGFNAATATLAAGGRCLFVPVFDPDEVLDLMAEHGVTHVPAGDDMVIRLRAAQQARPRDLRSWRWWGAADFQGRMRELARWAADELGVRTTGVYGASELFALLTMWPDAEPAPGRWFGGGRVVDPATEVRTVDPATGEPVAHGVEGELQFRGPCVVDAYLGEPERAAASRTADGWFGSGDLGVLVDDGAFVYVCRMGDALRLRGFLVDPAEIENRLGAHPDVGIAKVVGVTADDGATVAVAFVTAADGAAPDAAALRAWCAQGLAHFKVPESVHVVDAMPTTSGTNGTKIRAAVLREWARERR</sequence>
<dbReference type="HOGENOM" id="CLU_000022_59_7_11"/>
<dbReference type="EMBL" id="CP002593">
    <property type="protein sequence ID" value="AEA26266.1"/>
    <property type="molecule type" value="Genomic_DNA"/>
</dbReference>
<feature type="compositionally biased region" description="Polar residues" evidence="7">
    <location>
        <begin position="9"/>
        <end position="21"/>
    </location>
</feature>
<dbReference type="SUPFAM" id="SSF56801">
    <property type="entry name" value="Acetyl-CoA synthetase-like"/>
    <property type="match status" value="1"/>
</dbReference>
<feature type="region of interest" description="Disordered" evidence="7">
    <location>
        <begin position="182"/>
        <end position="217"/>
    </location>
</feature>
<reference evidence="10 11" key="1">
    <citation type="journal article" date="2011" name="J. Bacteriol.">
        <title>Genome sequence of the 1,4-dioxane-degrading Pseudonocardia dioxanivorans strain CB1190.</title>
        <authorList>
            <person name="Sales C.M."/>
            <person name="Mahendra S."/>
            <person name="Grostern A."/>
            <person name="Parales R.E."/>
            <person name="Goodwin L.A."/>
            <person name="Woyke T."/>
            <person name="Nolan M."/>
            <person name="Lapidus A."/>
            <person name="Chertkov O."/>
            <person name="Ovchinnikova G."/>
            <person name="Sczyrba A."/>
            <person name="Alvarez-Cohen L."/>
        </authorList>
    </citation>
    <scope>NUCLEOTIDE SEQUENCE [LARGE SCALE GENOMIC DNA]</scope>
    <source>
        <strain evidence="11">ATCC 55486 / DSM 44775 / JCM 13855 / CB1190</strain>
    </source>
</reference>
<dbReference type="Gene3D" id="3.40.50.12780">
    <property type="entry name" value="N-terminal domain of ligase-like"/>
    <property type="match status" value="1"/>
</dbReference>
<gene>
    <name evidence="10" type="ordered locus">Psed_4103</name>
</gene>
<dbReference type="InterPro" id="IPR025110">
    <property type="entry name" value="AMP-bd_C"/>
</dbReference>
<evidence type="ECO:0000259" key="9">
    <source>
        <dbReference type="Pfam" id="PF13193"/>
    </source>
</evidence>
<feature type="domain" description="AMP-dependent synthetase/ligase" evidence="8">
    <location>
        <begin position="53"/>
        <end position="432"/>
    </location>
</feature>
<dbReference type="eggNOG" id="COG0318">
    <property type="taxonomic scope" value="Bacteria"/>
</dbReference>
<organism evidence="10 11">
    <name type="scientific">Pseudonocardia dioxanivorans (strain ATCC 55486 / DSM 44775 / JCM 13855 / CB1190)</name>
    <dbReference type="NCBI Taxonomy" id="675635"/>
    <lineage>
        <taxon>Bacteria</taxon>
        <taxon>Bacillati</taxon>
        <taxon>Actinomycetota</taxon>
        <taxon>Actinomycetes</taxon>
        <taxon>Pseudonocardiales</taxon>
        <taxon>Pseudonocardiaceae</taxon>
        <taxon>Pseudonocardia</taxon>
    </lineage>
</organism>
<proteinExistence type="predicted"/>
<dbReference type="PANTHER" id="PTHR43767">
    <property type="entry name" value="LONG-CHAIN-FATTY-ACID--COA LIGASE"/>
    <property type="match status" value="1"/>
</dbReference>
<feature type="domain" description="AMP-binding enzyme C-terminal" evidence="9">
    <location>
        <begin position="483"/>
        <end position="554"/>
    </location>
</feature>
<dbReference type="GO" id="GO:0016020">
    <property type="term" value="C:membrane"/>
    <property type="evidence" value="ECO:0007669"/>
    <property type="project" value="UniProtKB-SubCell"/>
</dbReference>
<keyword evidence="11" id="KW-1185">Reference proteome</keyword>
<comment type="subcellular location">
    <subcellularLocation>
        <location evidence="1">Membrane</location>
        <topology evidence="1">Peripheral membrane protein</topology>
    </subcellularLocation>
</comment>
<evidence type="ECO:0000259" key="8">
    <source>
        <dbReference type="Pfam" id="PF00501"/>
    </source>
</evidence>
<dbReference type="Pfam" id="PF13193">
    <property type="entry name" value="AMP-binding_C"/>
    <property type="match status" value="1"/>
</dbReference>
<dbReference type="PANTHER" id="PTHR43767:SF8">
    <property type="entry name" value="LONG-CHAIN-FATTY-ACID--COA LIGASE"/>
    <property type="match status" value="1"/>
</dbReference>
<evidence type="ECO:0000256" key="5">
    <source>
        <dbReference type="ARBA" id="ARBA00039545"/>
    </source>
</evidence>
<name>F4CT48_PSEUX</name>
<feature type="region of interest" description="Disordered" evidence="7">
    <location>
        <begin position="1"/>
        <end position="45"/>
    </location>
</feature>
<evidence type="ECO:0000256" key="6">
    <source>
        <dbReference type="ARBA" id="ARBA00042773"/>
    </source>
</evidence>
<dbReference type="InterPro" id="IPR000873">
    <property type="entry name" value="AMP-dep_synth/lig_dom"/>
</dbReference>
<evidence type="ECO:0000313" key="11">
    <source>
        <dbReference type="Proteomes" id="UP000007809"/>
    </source>
</evidence>
<dbReference type="GO" id="GO:0004467">
    <property type="term" value="F:long-chain fatty acid-CoA ligase activity"/>
    <property type="evidence" value="ECO:0007669"/>
    <property type="project" value="UniProtKB-EC"/>
</dbReference>
<evidence type="ECO:0000256" key="2">
    <source>
        <dbReference type="ARBA" id="ARBA00005005"/>
    </source>
</evidence>
<comment type="pathway">
    <text evidence="2">Lipid metabolism; fatty acid beta-oxidation.</text>
</comment>